<dbReference type="InterPro" id="IPR051910">
    <property type="entry name" value="ComF/GntX_DNA_util-trans"/>
</dbReference>
<organism evidence="3 4">
    <name type="scientific">Thalassomonas haliotis</name>
    <dbReference type="NCBI Taxonomy" id="485448"/>
    <lineage>
        <taxon>Bacteria</taxon>
        <taxon>Pseudomonadati</taxon>
        <taxon>Pseudomonadota</taxon>
        <taxon>Gammaproteobacteria</taxon>
        <taxon>Alteromonadales</taxon>
        <taxon>Colwelliaceae</taxon>
        <taxon>Thalassomonas</taxon>
    </lineage>
</organism>
<dbReference type="SUPFAM" id="SSF53271">
    <property type="entry name" value="PRTase-like"/>
    <property type="match status" value="1"/>
</dbReference>
<evidence type="ECO:0000259" key="2">
    <source>
        <dbReference type="Pfam" id="PF00156"/>
    </source>
</evidence>
<evidence type="ECO:0000256" key="1">
    <source>
        <dbReference type="ARBA" id="ARBA00008007"/>
    </source>
</evidence>
<feature type="domain" description="Phosphoribosyltransferase" evidence="2">
    <location>
        <begin position="164"/>
        <end position="251"/>
    </location>
</feature>
<dbReference type="Gene3D" id="3.40.50.2020">
    <property type="match status" value="1"/>
</dbReference>
<evidence type="ECO:0000313" key="4">
    <source>
        <dbReference type="Proteomes" id="UP001215231"/>
    </source>
</evidence>
<dbReference type="InterPro" id="IPR029057">
    <property type="entry name" value="PRTase-like"/>
</dbReference>
<proteinExistence type="inferred from homology"/>
<dbReference type="PANTHER" id="PTHR47505">
    <property type="entry name" value="DNA UTILIZATION PROTEIN YHGH"/>
    <property type="match status" value="1"/>
</dbReference>
<evidence type="ECO:0000313" key="3">
    <source>
        <dbReference type="EMBL" id="WDE11654.1"/>
    </source>
</evidence>
<keyword evidence="4" id="KW-1185">Reference proteome</keyword>
<dbReference type="Proteomes" id="UP001215231">
    <property type="component" value="Chromosome"/>
</dbReference>
<protein>
    <submittedName>
        <fullName evidence="3">ComF family protein</fullName>
    </submittedName>
</protein>
<dbReference type="PANTHER" id="PTHR47505:SF1">
    <property type="entry name" value="DNA UTILIZATION PROTEIN YHGH"/>
    <property type="match status" value="1"/>
</dbReference>
<dbReference type="CDD" id="cd06223">
    <property type="entry name" value="PRTases_typeI"/>
    <property type="match status" value="1"/>
</dbReference>
<dbReference type="Pfam" id="PF00156">
    <property type="entry name" value="Pribosyltran"/>
    <property type="match status" value="1"/>
</dbReference>
<accession>A0ABY7VDG5</accession>
<gene>
    <name evidence="3" type="ORF">H3N35_26225</name>
</gene>
<comment type="similarity">
    <text evidence="1">Belongs to the ComF/GntX family.</text>
</comment>
<dbReference type="EMBL" id="CP059693">
    <property type="protein sequence ID" value="WDE11654.1"/>
    <property type="molecule type" value="Genomic_DNA"/>
</dbReference>
<dbReference type="RefSeq" id="WP_274051816.1">
    <property type="nucleotide sequence ID" value="NZ_CP059693.1"/>
</dbReference>
<sequence length="256" mass="29042">MELKPLLLKSSRQLLETGQSYYLRSLNYLNSFLTTRLSSCDLCGSPCLRYSLLCQTCAGDLPFFKISDIRGDLLNWPAVNRALPKSNFDHLVSLSPYQWPLSMWLKQLKYHGRFELATLLGQLLADHWQKHIKPYLQEEPGLVLAVPLHFSKWQLRGYNQAHLIAKTFANQLDYHYQATALTRVKKTSAQVGQGGVARRKNLRRAFAVNIKLLPRHVLLIDDVITTGSTINEISRLLKKQGVLKVTVVTACLTLPG</sequence>
<reference evidence="3 4" key="1">
    <citation type="journal article" date="2022" name="Mar. Drugs">
        <title>Bioassay-Guided Fractionation Leads to the Detection of Cholic Acid Generated by the Rare Thalassomonas sp.</title>
        <authorList>
            <person name="Pheiffer F."/>
            <person name="Schneider Y.K."/>
            <person name="Hansen E.H."/>
            <person name="Andersen J.H."/>
            <person name="Isaksson J."/>
            <person name="Busche T."/>
            <person name="R C."/>
            <person name="Kalinowski J."/>
            <person name="Zyl L.V."/>
            <person name="Trindade M."/>
        </authorList>
    </citation>
    <scope>NUCLEOTIDE SEQUENCE [LARGE SCALE GENOMIC DNA]</scope>
    <source>
        <strain evidence="3 4">A5K-61T</strain>
    </source>
</reference>
<dbReference type="InterPro" id="IPR000836">
    <property type="entry name" value="PRTase_dom"/>
</dbReference>
<name>A0ABY7VDG5_9GAMM</name>